<dbReference type="Pfam" id="PF00407">
    <property type="entry name" value="Bet_v_1"/>
    <property type="match status" value="1"/>
</dbReference>
<reference evidence="4" key="1">
    <citation type="submission" date="2016-04" db="EMBL/GenBank/DDBJ databases">
        <title>Cephalotus genome sequencing.</title>
        <authorList>
            <person name="Fukushima K."/>
            <person name="Hasebe M."/>
            <person name="Fang X."/>
        </authorList>
    </citation>
    <scope>NUCLEOTIDE SEQUENCE [LARGE SCALE GENOMIC DNA]</scope>
    <source>
        <strain evidence="4">cv. St1</strain>
    </source>
</reference>
<dbReference type="GO" id="GO:0006952">
    <property type="term" value="P:defense response"/>
    <property type="evidence" value="ECO:0007669"/>
    <property type="project" value="InterPro"/>
</dbReference>
<keyword evidence="4" id="KW-1185">Reference proteome</keyword>
<evidence type="ECO:0000313" key="4">
    <source>
        <dbReference type="Proteomes" id="UP000187406"/>
    </source>
</evidence>
<proteinExistence type="inferred from homology"/>
<dbReference type="Proteomes" id="UP000187406">
    <property type="component" value="Unassembled WGS sequence"/>
</dbReference>
<dbReference type="PANTHER" id="PTHR31338:SF20">
    <property type="entry name" value="BET V I_MAJOR LATEX PROTEIN DOMAIN-CONTAINING PROTEIN"/>
    <property type="match status" value="1"/>
</dbReference>
<comment type="similarity">
    <text evidence="1">Belongs to the MLP family.</text>
</comment>
<organism evidence="3 4">
    <name type="scientific">Cephalotus follicularis</name>
    <name type="common">Albany pitcher plant</name>
    <dbReference type="NCBI Taxonomy" id="3775"/>
    <lineage>
        <taxon>Eukaryota</taxon>
        <taxon>Viridiplantae</taxon>
        <taxon>Streptophyta</taxon>
        <taxon>Embryophyta</taxon>
        <taxon>Tracheophyta</taxon>
        <taxon>Spermatophyta</taxon>
        <taxon>Magnoliopsida</taxon>
        <taxon>eudicotyledons</taxon>
        <taxon>Gunneridae</taxon>
        <taxon>Pentapetalae</taxon>
        <taxon>rosids</taxon>
        <taxon>fabids</taxon>
        <taxon>Oxalidales</taxon>
        <taxon>Cephalotaceae</taxon>
        <taxon>Cephalotus</taxon>
    </lineage>
</organism>
<dbReference type="PANTHER" id="PTHR31338">
    <property type="entry name" value="POLYKETIDE CYCLASE/DEHYDRASE AND LIPID TRANSPORT SUPERFAMILY PROTEIN"/>
    <property type="match status" value="1"/>
</dbReference>
<dbReference type="EMBL" id="BDDD01000557">
    <property type="protein sequence ID" value="GAV67497.1"/>
    <property type="molecule type" value="Genomic_DNA"/>
</dbReference>
<dbReference type="InterPro" id="IPR000916">
    <property type="entry name" value="Bet_v_I/MLP"/>
</dbReference>
<protein>
    <submittedName>
        <fullName evidence="3">Bet_v_1 domain-containing protein</fullName>
    </submittedName>
</protein>
<dbReference type="SMART" id="SM01037">
    <property type="entry name" value="Bet_v_1"/>
    <property type="match status" value="1"/>
</dbReference>
<dbReference type="FunCoup" id="A0A1Q3BHK4">
    <property type="interactions" value="384"/>
</dbReference>
<comment type="caution">
    <text evidence="3">The sequence shown here is derived from an EMBL/GenBank/DDBJ whole genome shotgun (WGS) entry which is preliminary data.</text>
</comment>
<dbReference type="AlphaFoldDB" id="A0A1Q3BHK4"/>
<feature type="domain" description="Bet v I/Major latex protein" evidence="2">
    <location>
        <begin position="2"/>
        <end position="149"/>
    </location>
</feature>
<dbReference type="InterPro" id="IPR023393">
    <property type="entry name" value="START-like_dom_sf"/>
</dbReference>
<dbReference type="OrthoDB" id="1072116at2759"/>
<name>A0A1Q3BHK4_CEPFO</name>
<accession>A0A1Q3BHK4</accession>
<dbReference type="Gene3D" id="3.30.530.20">
    <property type="match status" value="1"/>
</dbReference>
<evidence type="ECO:0000256" key="1">
    <source>
        <dbReference type="ARBA" id="ARBA00038242"/>
    </source>
</evidence>
<dbReference type="CDD" id="cd07816">
    <property type="entry name" value="Bet_v1-like"/>
    <property type="match status" value="1"/>
</dbReference>
<evidence type="ECO:0000313" key="3">
    <source>
        <dbReference type="EMBL" id="GAV67497.1"/>
    </source>
</evidence>
<sequence>MALRVETEVELKSPPEKIYNLFKKEAYLIPAASPTNLQTVEVHEGDWETHGSVKLWKYTLEGNAETFKERIELDDENLKVTLVGLDGDVFKFYKSYKIIIHYVPKGEGTLAKVALEYEKLSEHVPDPIYKYLALVVTLTKDKDAHLAKA</sequence>
<dbReference type="InterPro" id="IPR052006">
    <property type="entry name" value="MLP-like"/>
</dbReference>
<dbReference type="InParanoid" id="A0A1Q3BHK4"/>
<gene>
    <name evidence="3" type="ORF">CFOL_v3_11002</name>
</gene>
<evidence type="ECO:0000259" key="2">
    <source>
        <dbReference type="SMART" id="SM01037"/>
    </source>
</evidence>
<dbReference type="STRING" id="3775.A0A1Q3BHK4"/>
<dbReference type="SUPFAM" id="SSF55961">
    <property type="entry name" value="Bet v1-like"/>
    <property type="match status" value="1"/>
</dbReference>